<accession>A0A2S6ITF9</accession>
<evidence type="ECO:0000256" key="1">
    <source>
        <dbReference type="SAM" id="Phobius"/>
    </source>
</evidence>
<dbReference type="AlphaFoldDB" id="A0A2S6ITF9"/>
<keyword evidence="1" id="KW-0812">Transmembrane</keyword>
<dbReference type="Proteomes" id="UP000239485">
    <property type="component" value="Unassembled WGS sequence"/>
</dbReference>
<name>A0A2S6ITF9_9ACTN</name>
<keyword evidence="3" id="KW-1185">Reference proteome</keyword>
<comment type="caution">
    <text evidence="2">The sequence shown here is derived from an EMBL/GenBank/DDBJ whole genome shotgun (WGS) entry which is preliminary data.</text>
</comment>
<dbReference type="RefSeq" id="WP_146099450.1">
    <property type="nucleotide sequence ID" value="NZ_PTJD01000004.1"/>
</dbReference>
<protein>
    <submittedName>
        <fullName evidence="2">Uncharacterized protein</fullName>
    </submittedName>
</protein>
<sequence>MSTADRGGRVVPWLLLAAAAVPLLLALVAGDRVLAGGIDGDSYPSFRGGASLTVAPNLVDRLGGMLSTVDFATALSATAIGVLALTGLSALPGAHPAAPSRPARAAAQLLAAAGTGTALLVTSASLWTTYGPLTPLQRELNRPAPDEATATIAYVVSFPLGQAAGSLAAAVLMAAGWFLLRRGPVARREPEPRRDGEPTG</sequence>
<evidence type="ECO:0000313" key="3">
    <source>
        <dbReference type="Proteomes" id="UP000239485"/>
    </source>
</evidence>
<feature type="transmembrane region" description="Helical" evidence="1">
    <location>
        <begin position="150"/>
        <end position="180"/>
    </location>
</feature>
<feature type="transmembrane region" description="Helical" evidence="1">
    <location>
        <begin position="106"/>
        <end position="130"/>
    </location>
</feature>
<organism evidence="2 3">
    <name type="scientific">Kineococcus xinjiangensis</name>
    <dbReference type="NCBI Taxonomy" id="512762"/>
    <lineage>
        <taxon>Bacteria</taxon>
        <taxon>Bacillati</taxon>
        <taxon>Actinomycetota</taxon>
        <taxon>Actinomycetes</taxon>
        <taxon>Kineosporiales</taxon>
        <taxon>Kineosporiaceae</taxon>
        <taxon>Kineococcus</taxon>
    </lineage>
</organism>
<dbReference type="EMBL" id="PTJD01000004">
    <property type="protein sequence ID" value="PPK97336.1"/>
    <property type="molecule type" value="Genomic_DNA"/>
</dbReference>
<gene>
    <name evidence="2" type="ORF">CLV92_104157</name>
</gene>
<reference evidence="2 3" key="1">
    <citation type="submission" date="2018-02" db="EMBL/GenBank/DDBJ databases">
        <title>Genomic Encyclopedia of Archaeal and Bacterial Type Strains, Phase II (KMG-II): from individual species to whole genera.</title>
        <authorList>
            <person name="Goeker M."/>
        </authorList>
    </citation>
    <scope>NUCLEOTIDE SEQUENCE [LARGE SCALE GENOMIC DNA]</scope>
    <source>
        <strain evidence="2 3">DSM 22857</strain>
    </source>
</reference>
<feature type="transmembrane region" description="Helical" evidence="1">
    <location>
        <begin position="71"/>
        <end position="94"/>
    </location>
</feature>
<keyword evidence="1" id="KW-1133">Transmembrane helix</keyword>
<proteinExistence type="predicted"/>
<evidence type="ECO:0000313" key="2">
    <source>
        <dbReference type="EMBL" id="PPK97336.1"/>
    </source>
</evidence>
<keyword evidence="1" id="KW-0472">Membrane</keyword>